<keyword evidence="7 10" id="KW-0472">Membrane</keyword>
<reference evidence="13" key="3">
    <citation type="submission" date="2025-09" db="UniProtKB">
        <authorList>
            <consortium name="Ensembl"/>
        </authorList>
    </citation>
    <scope>IDENTIFICATION</scope>
</reference>
<evidence type="ECO:0000256" key="5">
    <source>
        <dbReference type="ARBA" id="ARBA00022989"/>
    </source>
</evidence>
<proteinExistence type="predicted"/>
<dbReference type="InterPro" id="IPR033992">
    <property type="entry name" value="NKR-like_CTLD"/>
</dbReference>
<dbReference type="GO" id="GO:0005634">
    <property type="term" value="C:nucleus"/>
    <property type="evidence" value="ECO:0007669"/>
    <property type="project" value="UniProtKB-SubCell"/>
</dbReference>
<dbReference type="GO" id="GO:0042802">
    <property type="term" value="F:identical protein binding"/>
    <property type="evidence" value="ECO:0007669"/>
    <property type="project" value="Ensembl"/>
</dbReference>
<dbReference type="PROSITE" id="PS50041">
    <property type="entry name" value="C_TYPE_LECTIN_2"/>
    <property type="match status" value="1"/>
</dbReference>
<evidence type="ECO:0000256" key="1">
    <source>
        <dbReference type="ARBA" id="ARBA00004401"/>
    </source>
</evidence>
<dbReference type="Ensembl" id="ENSPEMT00000000989.2">
    <property type="protein sequence ID" value="ENSPEMP00000000982.1"/>
    <property type="gene ID" value="ENSPEMG00000000709.2"/>
</dbReference>
<dbReference type="Pfam" id="PF00059">
    <property type="entry name" value="Lectin_C"/>
    <property type="match status" value="1"/>
</dbReference>
<keyword evidence="5 10" id="KW-1133">Transmembrane helix</keyword>
<keyword evidence="3" id="KW-0430">Lectin</keyword>
<sequence length="228" mass="26908">MNEEPITHSTLNVNSQQKCKAKNNIKNTFHSTELSFIEQRQKYQKRSKKHENTAEDISGEENFSPSPWRLISSVLGAICLLLMAVAIAVSVSTTHLSSERTCSMIQQRGPHYPCPENWVWFRCNCYYFSKEMLSWRESQRACLSLNSTLIRISKEEMDFFSLKSFFWVGIYYDETVRKWRWENHSVLPYEMFYDLDTNMQYFCASYKSKGAYLAEKCTNKLAYICKKY</sequence>
<evidence type="ECO:0000256" key="6">
    <source>
        <dbReference type="ARBA" id="ARBA00023125"/>
    </source>
</evidence>
<dbReference type="PANTHER" id="PTHR22800:SF256">
    <property type="entry name" value="KILLER CELL LECTIN-LIKE RECEPTOR SUBFAMILY E MEMBER 1"/>
    <property type="match status" value="1"/>
</dbReference>
<feature type="DNA-binding region" description="Fork-head" evidence="9">
    <location>
        <begin position="82"/>
        <end position="167"/>
    </location>
</feature>
<dbReference type="InterPro" id="IPR016186">
    <property type="entry name" value="C-type_lectin-like/link_sf"/>
</dbReference>
<dbReference type="InterPro" id="IPR001304">
    <property type="entry name" value="C-type_lectin-like"/>
</dbReference>
<keyword evidence="9" id="KW-0539">Nucleus</keyword>
<organism evidence="13 14">
    <name type="scientific">Peromyscus maniculatus bairdii</name>
    <name type="common">Prairie deer mouse</name>
    <dbReference type="NCBI Taxonomy" id="230844"/>
    <lineage>
        <taxon>Eukaryota</taxon>
        <taxon>Metazoa</taxon>
        <taxon>Chordata</taxon>
        <taxon>Craniata</taxon>
        <taxon>Vertebrata</taxon>
        <taxon>Euteleostomi</taxon>
        <taxon>Mammalia</taxon>
        <taxon>Eutheria</taxon>
        <taxon>Euarchontoglires</taxon>
        <taxon>Glires</taxon>
        <taxon>Rodentia</taxon>
        <taxon>Myomorpha</taxon>
        <taxon>Muroidea</taxon>
        <taxon>Cricetidae</taxon>
        <taxon>Neotominae</taxon>
        <taxon>Peromyscus</taxon>
    </lineage>
</organism>
<dbReference type="InterPro" id="IPR001766">
    <property type="entry name" value="Fork_head_dom"/>
</dbReference>
<dbReference type="Proteomes" id="UP000694547">
    <property type="component" value="Chromosome 3"/>
</dbReference>
<dbReference type="GO" id="GO:0030101">
    <property type="term" value="P:natural killer cell activation"/>
    <property type="evidence" value="ECO:0007669"/>
    <property type="project" value="Ensembl"/>
</dbReference>
<evidence type="ECO:0000256" key="8">
    <source>
        <dbReference type="ARBA" id="ARBA00023180"/>
    </source>
</evidence>
<dbReference type="GO" id="GO:0045954">
    <property type="term" value="P:positive regulation of natural killer cell mediated cytotoxicity"/>
    <property type="evidence" value="ECO:0007669"/>
    <property type="project" value="Ensembl"/>
</dbReference>
<dbReference type="PROSITE" id="PS50039">
    <property type="entry name" value="FORK_HEAD_3"/>
    <property type="match status" value="1"/>
</dbReference>
<reference evidence="13 14" key="1">
    <citation type="submission" date="2018-10" db="EMBL/GenBank/DDBJ databases">
        <title>Improved assembly of the deer mouse Peromyscus maniculatus genome.</title>
        <authorList>
            <person name="Lassance J.-M."/>
            <person name="Hoekstra H.E."/>
        </authorList>
    </citation>
    <scope>NUCLEOTIDE SEQUENCE [LARGE SCALE GENOMIC DNA]</scope>
</reference>
<evidence type="ECO:0000259" key="12">
    <source>
        <dbReference type="PROSITE" id="PS50041"/>
    </source>
</evidence>
<dbReference type="InterPro" id="IPR016187">
    <property type="entry name" value="CTDL_fold"/>
</dbReference>
<dbReference type="GO" id="GO:0032729">
    <property type="term" value="P:positive regulation of type II interferon production"/>
    <property type="evidence" value="ECO:0007669"/>
    <property type="project" value="Ensembl"/>
</dbReference>
<keyword evidence="8" id="KW-0325">Glycoprotein</keyword>
<feature type="domain" description="C-type lectin" evidence="12">
    <location>
        <begin position="121"/>
        <end position="226"/>
    </location>
</feature>
<evidence type="ECO:0000256" key="4">
    <source>
        <dbReference type="ARBA" id="ARBA00022968"/>
    </source>
</evidence>
<dbReference type="GO" id="GO:0009897">
    <property type="term" value="C:external side of plasma membrane"/>
    <property type="evidence" value="ECO:0007669"/>
    <property type="project" value="Ensembl"/>
</dbReference>
<evidence type="ECO:0000313" key="13">
    <source>
        <dbReference type="Ensembl" id="ENSPEMP00000000982.1"/>
    </source>
</evidence>
<name>A0A8C8VRN3_PERMB</name>
<dbReference type="SUPFAM" id="SSF56436">
    <property type="entry name" value="C-type lectin-like"/>
    <property type="match status" value="1"/>
</dbReference>
<comment type="subcellular location">
    <subcellularLocation>
        <location evidence="1">Cell membrane</location>
        <topology evidence="1">Single-pass type II membrane protein</topology>
    </subcellularLocation>
    <subcellularLocation>
        <location evidence="9">Nucleus</location>
    </subcellularLocation>
</comment>
<dbReference type="Gene3D" id="3.10.100.10">
    <property type="entry name" value="Mannose-Binding Protein A, subunit A"/>
    <property type="match status" value="1"/>
</dbReference>
<evidence type="ECO:0000256" key="3">
    <source>
        <dbReference type="ARBA" id="ARBA00022734"/>
    </source>
</evidence>
<evidence type="ECO:0000256" key="2">
    <source>
        <dbReference type="ARBA" id="ARBA00022692"/>
    </source>
</evidence>
<feature type="domain" description="Fork-head" evidence="11">
    <location>
        <begin position="82"/>
        <end position="167"/>
    </location>
</feature>
<dbReference type="GO" id="GO:0002223">
    <property type="term" value="P:stimulatory C-type lectin receptor signaling pathway"/>
    <property type="evidence" value="ECO:0007669"/>
    <property type="project" value="Ensembl"/>
</dbReference>
<dbReference type="GO" id="GO:0043565">
    <property type="term" value="F:sequence-specific DNA binding"/>
    <property type="evidence" value="ECO:0007669"/>
    <property type="project" value="InterPro"/>
</dbReference>
<evidence type="ECO:0000256" key="7">
    <source>
        <dbReference type="ARBA" id="ARBA00023136"/>
    </source>
</evidence>
<dbReference type="GO" id="GO:0004888">
    <property type="term" value="F:transmembrane signaling receptor activity"/>
    <property type="evidence" value="ECO:0007669"/>
    <property type="project" value="Ensembl"/>
</dbReference>
<dbReference type="GO" id="GO:0030246">
    <property type="term" value="F:carbohydrate binding"/>
    <property type="evidence" value="ECO:0007669"/>
    <property type="project" value="UniProtKB-KW"/>
</dbReference>
<keyword evidence="4" id="KW-0735">Signal-anchor</keyword>
<evidence type="ECO:0000256" key="10">
    <source>
        <dbReference type="SAM" id="Phobius"/>
    </source>
</evidence>
<evidence type="ECO:0000259" key="11">
    <source>
        <dbReference type="PROSITE" id="PS50039"/>
    </source>
</evidence>
<dbReference type="CDD" id="cd03593">
    <property type="entry name" value="CLECT_NK_receptors_like"/>
    <property type="match status" value="1"/>
</dbReference>
<protein>
    <submittedName>
        <fullName evidence="13">Killer cell lectin-like receptor family E member 1</fullName>
    </submittedName>
</protein>
<dbReference type="SMART" id="SM00034">
    <property type="entry name" value="CLECT"/>
    <property type="match status" value="1"/>
</dbReference>
<evidence type="ECO:0000256" key="9">
    <source>
        <dbReference type="PROSITE-ProRule" id="PRU00089"/>
    </source>
</evidence>
<dbReference type="InterPro" id="IPR050919">
    <property type="entry name" value="NKG2/CD94_NK_receptors"/>
</dbReference>
<keyword evidence="6 9" id="KW-0238">DNA-binding</keyword>
<keyword evidence="14" id="KW-1185">Reference proteome</keyword>
<dbReference type="GO" id="GO:0003700">
    <property type="term" value="F:DNA-binding transcription factor activity"/>
    <property type="evidence" value="ECO:0007669"/>
    <property type="project" value="InterPro"/>
</dbReference>
<reference evidence="13" key="2">
    <citation type="submission" date="2025-08" db="UniProtKB">
        <authorList>
            <consortium name="Ensembl"/>
        </authorList>
    </citation>
    <scope>IDENTIFICATION</scope>
</reference>
<evidence type="ECO:0000313" key="14">
    <source>
        <dbReference type="Proteomes" id="UP000694547"/>
    </source>
</evidence>
<dbReference type="GeneTree" id="ENSGT00940000164373"/>
<dbReference type="PANTHER" id="PTHR22800">
    <property type="entry name" value="C-TYPE LECTIN PROTEINS"/>
    <property type="match status" value="1"/>
</dbReference>
<accession>A0A8C8VRN3</accession>
<feature type="transmembrane region" description="Helical" evidence="10">
    <location>
        <begin position="70"/>
        <end position="91"/>
    </location>
</feature>
<dbReference type="AlphaFoldDB" id="A0A8C8VRN3"/>
<keyword evidence="2 10" id="KW-0812">Transmembrane</keyword>